<name>A0A1Q6DWW4_METT1</name>
<organism evidence="1 2">
    <name type="scientific">Methanohalarchaeum thermophilum</name>
    <dbReference type="NCBI Taxonomy" id="1903181"/>
    <lineage>
        <taxon>Archaea</taxon>
        <taxon>Methanobacteriati</taxon>
        <taxon>Methanobacteriota</taxon>
        <taxon>Methanonatronarchaeia</taxon>
        <taxon>Methanonatronarchaeales</taxon>
        <taxon>Methanonatronarchaeaceae</taxon>
        <taxon>Candidatus Methanohalarchaeum</taxon>
    </lineage>
</organism>
<dbReference type="SUPFAM" id="SSF46785">
    <property type="entry name" value="Winged helix' DNA-binding domain"/>
    <property type="match status" value="1"/>
</dbReference>
<proteinExistence type="predicted"/>
<sequence length="93" mass="10999">MLDKKVLKNYEVRQILKVFLDKDELSLMDVAESRGIDDKKAKENLEKLKEGGYVKQEKDKVYYITEEGKKAFAEELKKRKKEVEELLKKIGYN</sequence>
<dbReference type="InParanoid" id="A0A1Q6DWW4"/>
<evidence type="ECO:0000313" key="1">
    <source>
        <dbReference type="EMBL" id="OKY78859.1"/>
    </source>
</evidence>
<comment type="caution">
    <text evidence="1">The sequence shown here is derived from an EMBL/GenBank/DDBJ whole genome shotgun (WGS) entry which is preliminary data.</text>
</comment>
<dbReference type="InterPro" id="IPR036388">
    <property type="entry name" value="WH-like_DNA-bd_sf"/>
</dbReference>
<dbReference type="EMBL" id="MSDW01000001">
    <property type="protein sequence ID" value="OKY78859.1"/>
    <property type="molecule type" value="Genomic_DNA"/>
</dbReference>
<dbReference type="AlphaFoldDB" id="A0A1Q6DWW4"/>
<dbReference type="Proteomes" id="UP000185744">
    <property type="component" value="Unassembled WGS sequence"/>
</dbReference>
<evidence type="ECO:0000313" key="2">
    <source>
        <dbReference type="Proteomes" id="UP000185744"/>
    </source>
</evidence>
<protein>
    <submittedName>
        <fullName evidence="1">Mn-dependent transcriptional regulator DtxR family</fullName>
    </submittedName>
</protein>
<dbReference type="Gene3D" id="1.10.10.10">
    <property type="entry name" value="Winged helix-like DNA-binding domain superfamily/Winged helix DNA-binding domain"/>
    <property type="match status" value="1"/>
</dbReference>
<dbReference type="InterPro" id="IPR036390">
    <property type="entry name" value="WH_DNA-bd_sf"/>
</dbReference>
<accession>A0A1Q6DWW4</accession>
<keyword evidence="2" id="KW-1185">Reference proteome</keyword>
<reference evidence="1" key="1">
    <citation type="submission" date="2016-12" db="EMBL/GenBank/DDBJ databases">
        <title>Discovery of methanogenic haloarchaea.</title>
        <authorList>
            <person name="Sorokin D.Y."/>
            <person name="Makarova K.S."/>
            <person name="Abbas B."/>
            <person name="Ferrer M."/>
            <person name="Golyshin P.N."/>
        </authorList>
    </citation>
    <scope>NUCLEOTIDE SEQUENCE [LARGE SCALE GENOMIC DNA]</scope>
    <source>
        <strain evidence="1">HMET1</strain>
    </source>
</reference>
<gene>
    <name evidence="1" type="ORF">BTN85_1362</name>
</gene>